<dbReference type="Proteomes" id="UP001154282">
    <property type="component" value="Unassembled WGS sequence"/>
</dbReference>
<organism evidence="2 3">
    <name type="scientific">Linum tenue</name>
    <dbReference type="NCBI Taxonomy" id="586396"/>
    <lineage>
        <taxon>Eukaryota</taxon>
        <taxon>Viridiplantae</taxon>
        <taxon>Streptophyta</taxon>
        <taxon>Embryophyta</taxon>
        <taxon>Tracheophyta</taxon>
        <taxon>Spermatophyta</taxon>
        <taxon>Magnoliopsida</taxon>
        <taxon>eudicotyledons</taxon>
        <taxon>Gunneridae</taxon>
        <taxon>Pentapetalae</taxon>
        <taxon>rosids</taxon>
        <taxon>fabids</taxon>
        <taxon>Malpighiales</taxon>
        <taxon>Linaceae</taxon>
        <taxon>Linum</taxon>
    </lineage>
</organism>
<accession>A0AAV0PS99</accession>
<name>A0AAV0PS99_9ROSI</name>
<evidence type="ECO:0000256" key="1">
    <source>
        <dbReference type="SAM" id="MobiDB-lite"/>
    </source>
</evidence>
<reference evidence="2" key="1">
    <citation type="submission" date="2022-08" db="EMBL/GenBank/DDBJ databases">
        <authorList>
            <person name="Gutierrez-Valencia J."/>
        </authorList>
    </citation>
    <scope>NUCLEOTIDE SEQUENCE</scope>
</reference>
<keyword evidence="3" id="KW-1185">Reference proteome</keyword>
<proteinExistence type="predicted"/>
<comment type="caution">
    <text evidence="2">The sequence shown here is derived from an EMBL/GenBank/DDBJ whole genome shotgun (WGS) entry which is preliminary data.</text>
</comment>
<evidence type="ECO:0000313" key="2">
    <source>
        <dbReference type="EMBL" id="CAI0473322.1"/>
    </source>
</evidence>
<protein>
    <submittedName>
        <fullName evidence="2">Uncharacterized protein</fullName>
    </submittedName>
</protein>
<dbReference type="EMBL" id="CAMGYJ010000009">
    <property type="protein sequence ID" value="CAI0473322.1"/>
    <property type="molecule type" value="Genomic_DNA"/>
</dbReference>
<gene>
    <name evidence="2" type="ORF">LITE_LOCUS39591</name>
</gene>
<evidence type="ECO:0000313" key="3">
    <source>
        <dbReference type="Proteomes" id="UP001154282"/>
    </source>
</evidence>
<dbReference type="AlphaFoldDB" id="A0AAV0PS99"/>
<sequence>MIILIRTIKCRVYIFPGLTVFPPGSRGKAPLGARSCHRDCGARLSHLFEVHSSMRSSEAVSVKKSDCTPVTIADFGVQAFVIFGANNALSRAGIVMTAHIGCGTWRRRFQDDRQSGSAEPSDHDWSRCFVD</sequence>
<feature type="region of interest" description="Disordered" evidence="1">
    <location>
        <begin position="111"/>
        <end position="131"/>
    </location>
</feature>